<keyword evidence="4 6" id="KW-0472">Membrane</keyword>
<keyword evidence="3 6" id="KW-1133">Transmembrane helix</keyword>
<feature type="region of interest" description="Disordered" evidence="5">
    <location>
        <begin position="34"/>
        <end position="58"/>
    </location>
</feature>
<dbReference type="AlphaFoldDB" id="A0A7X3SL01"/>
<dbReference type="InterPro" id="IPR019109">
    <property type="entry name" value="MamF_MmsF"/>
</dbReference>
<organism evidence="8 9">
    <name type="scientific">Sporofaciens musculi</name>
    <dbReference type="NCBI Taxonomy" id="2681861"/>
    <lineage>
        <taxon>Bacteria</taxon>
        <taxon>Bacillati</taxon>
        <taxon>Bacillota</taxon>
        <taxon>Clostridia</taxon>
        <taxon>Lachnospirales</taxon>
        <taxon>Lachnospiraceae</taxon>
        <taxon>Sporofaciens</taxon>
    </lineage>
</organism>
<evidence type="ECO:0000256" key="6">
    <source>
        <dbReference type="SAM" id="Phobius"/>
    </source>
</evidence>
<comment type="subcellular location">
    <subcellularLocation>
        <location evidence="1">Membrane</location>
        <topology evidence="1">Multi-pass membrane protein</topology>
    </subcellularLocation>
</comment>
<evidence type="ECO:0000313" key="8">
    <source>
        <dbReference type="EMBL" id="MXP78027.1"/>
    </source>
</evidence>
<evidence type="ECO:0000259" key="7">
    <source>
        <dbReference type="Pfam" id="PF13240"/>
    </source>
</evidence>
<evidence type="ECO:0000313" key="9">
    <source>
        <dbReference type="Proteomes" id="UP000460412"/>
    </source>
</evidence>
<gene>
    <name evidence="8" type="ORF">GN277_22535</name>
</gene>
<keyword evidence="9" id="KW-1185">Reference proteome</keyword>
<comment type="caution">
    <text evidence="8">The sequence shown here is derived from an EMBL/GenBank/DDBJ whole genome shotgun (WGS) entry which is preliminary data.</text>
</comment>
<dbReference type="Proteomes" id="UP000460412">
    <property type="component" value="Unassembled WGS sequence"/>
</dbReference>
<protein>
    <submittedName>
        <fullName evidence="8">Zinc-ribbon domain-containing protein</fullName>
    </submittedName>
</protein>
<accession>A0A7X3SL01</accession>
<dbReference type="InterPro" id="IPR026870">
    <property type="entry name" value="Zinc_ribbon_dom"/>
</dbReference>
<name>A0A7X3SL01_9FIRM</name>
<feature type="compositionally biased region" description="Polar residues" evidence="5">
    <location>
        <begin position="35"/>
        <end position="48"/>
    </location>
</feature>
<evidence type="ECO:0000256" key="2">
    <source>
        <dbReference type="ARBA" id="ARBA00022692"/>
    </source>
</evidence>
<dbReference type="Pfam" id="PF09685">
    <property type="entry name" value="MamF_MmsF"/>
    <property type="match status" value="1"/>
</dbReference>
<evidence type="ECO:0000256" key="4">
    <source>
        <dbReference type="ARBA" id="ARBA00023136"/>
    </source>
</evidence>
<reference evidence="8 9" key="1">
    <citation type="submission" date="2019-12" db="EMBL/GenBank/DDBJ databases">
        <title>Sporaefaciens musculi gen. nov., sp. nov., a novel bacterium isolated from the caecum of an obese mouse.</title>
        <authorList>
            <person name="Rasmussen T.S."/>
            <person name="Streidl T."/>
            <person name="Hitch T.C.A."/>
            <person name="Wortmann E."/>
            <person name="Deptula P."/>
            <person name="Hansen M."/>
            <person name="Nielsen D.S."/>
            <person name="Clavel T."/>
            <person name="Vogensen F.K."/>
        </authorList>
    </citation>
    <scope>NUCLEOTIDE SEQUENCE [LARGE SCALE GENOMIC DNA]</scope>
    <source>
        <strain evidence="8 9">WCA-9-b2</strain>
    </source>
</reference>
<proteinExistence type="predicted"/>
<feature type="transmembrane region" description="Helical" evidence="6">
    <location>
        <begin position="127"/>
        <end position="144"/>
    </location>
</feature>
<keyword evidence="2 6" id="KW-0812">Transmembrane</keyword>
<feature type="transmembrane region" description="Helical" evidence="6">
    <location>
        <begin position="190"/>
        <end position="214"/>
    </location>
</feature>
<evidence type="ECO:0000256" key="5">
    <source>
        <dbReference type="SAM" id="MobiDB-lite"/>
    </source>
</evidence>
<dbReference type="EMBL" id="WUQX01000001">
    <property type="protein sequence ID" value="MXP78027.1"/>
    <property type="molecule type" value="Genomic_DNA"/>
</dbReference>
<feature type="compositionally biased region" description="Low complexity" evidence="5">
    <location>
        <begin position="71"/>
        <end position="90"/>
    </location>
</feature>
<dbReference type="Pfam" id="PF13240">
    <property type="entry name" value="Zn_Ribbon_1"/>
    <property type="match status" value="1"/>
</dbReference>
<evidence type="ECO:0000256" key="1">
    <source>
        <dbReference type="ARBA" id="ARBA00004141"/>
    </source>
</evidence>
<dbReference type="RefSeq" id="WP_159754029.1">
    <property type="nucleotide sequence ID" value="NZ_WUQX01000001.1"/>
</dbReference>
<feature type="domain" description="Zinc-ribbon" evidence="7">
    <location>
        <begin position="3"/>
        <end position="24"/>
    </location>
</feature>
<evidence type="ECO:0000256" key="3">
    <source>
        <dbReference type="ARBA" id="ARBA00022989"/>
    </source>
</evidence>
<feature type="region of interest" description="Disordered" evidence="5">
    <location>
        <begin position="71"/>
        <end position="92"/>
    </location>
</feature>
<sequence>MAYCVKCGAKVDDGIMSCPYCGAQIPNVSGGYTGGSQASGSDTGYGQNSSQEYTYGQQGYGQNGGQEYTYGQQGYGQTSRQSYGQNDQQGNGSGGYQQYGYQQAGYQQYGCGSVDYFDQNEVRRNKVMGVLSYLGILVLIPLLAGDKQSQYVKHHVNQGLVLFLLSSLVDLLEGDWVWGLHSIIHFGGGMFSWIFDILGLVFFILMVMGIVAACKGDRKELPLIGKIKFFK</sequence>